<dbReference type="SUPFAM" id="SSF51905">
    <property type="entry name" value="FAD/NAD(P)-binding domain"/>
    <property type="match status" value="1"/>
</dbReference>
<dbReference type="Pfam" id="PF12831">
    <property type="entry name" value="FAD_oxidored"/>
    <property type="match status" value="1"/>
</dbReference>
<dbReference type="EMBL" id="JADOER010000002">
    <property type="protein sequence ID" value="MBT9310660.1"/>
    <property type="molecule type" value="Genomic_DNA"/>
</dbReference>
<evidence type="ECO:0000313" key="1">
    <source>
        <dbReference type="EMBL" id="MBT9310660.1"/>
    </source>
</evidence>
<dbReference type="Gene3D" id="3.50.50.60">
    <property type="entry name" value="FAD/NAD(P)-binding domain"/>
    <property type="match status" value="1"/>
</dbReference>
<name>A0ABS5Y0Y4_9CYAN</name>
<dbReference type="PANTHER" id="PTHR42716:SF3">
    <property type="entry name" value="SLL1913 PROTEIN"/>
    <property type="match status" value="1"/>
</dbReference>
<protein>
    <submittedName>
        <fullName evidence="1">FAD-dependent oxidoreductase</fullName>
    </submittedName>
</protein>
<proteinExistence type="predicted"/>
<accession>A0ABS5Y0Y4</accession>
<reference evidence="1 2" key="1">
    <citation type="journal article" date="2021" name="Mar. Drugs">
        <title>Genome Reduction and Secondary Metabolism of the Marine Sponge-Associated Cyanobacterium Leptothoe.</title>
        <authorList>
            <person name="Konstantinou D."/>
            <person name="Popin R.V."/>
            <person name="Fewer D.P."/>
            <person name="Sivonen K."/>
            <person name="Gkelis S."/>
        </authorList>
    </citation>
    <scope>NUCLEOTIDE SEQUENCE [LARGE SCALE GENOMIC DNA]</scope>
    <source>
        <strain evidence="1 2">TAU-MAC 1615</strain>
    </source>
</reference>
<organism evidence="1 2">
    <name type="scientific">Leptothoe kymatousa TAU-MAC 1615</name>
    <dbReference type="NCBI Taxonomy" id="2364775"/>
    <lineage>
        <taxon>Bacteria</taxon>
        <taxon>Bacillati</taxon>
        <taxon>Cyanobacteriota</taxon>
        <taxon>Cyanophyceae</taxon>
        <taxon>Nodosilineales</taxon>
        <taxon>Cymatolegaceae</taxon>
        <taxon>Leptothoe</taxon>
        <taxon>Leptothoe kymatousa</taxon>
    </lineage>
</organism>
<keyword evidence="2" id="KW-1185">Reference proteome</keyword>
<dbReference type="Proteomes" id="UP001196661">
    <property type="component" value="Unassembled WGS sequence"/>
</dbReference>
<gene>
    <name evidence="1" type="ORF">IXB28_00445</name>
</gene>
<dbReference type="PANTHER" id="PTHR42716">
    <property type="entry name" value="L-ASPARTATE OXIDASE"/>
    <property type="match status" value="1"/>
</dbReference>
<comment type="caution">
    <text evidence="1">The sequence shown here is derived from an EMBL/GenBank/DDBJ whole genome shotgun (WGS) entry which is preliminary data.</text>
</comment>
<dbReference type="RefSeq" id="WP_215616578.1">
    <property type="nucleotide sequence ID" value="NZ_JADOER010000002.1"/>
</dbReference>
<dbReference type="InterPro" id="IPR005288">
    <property type="entry name" value="NadB"/>
</dbReference>
<dbReference type="InterPro" id="IPR036188">
    <property type="entry name" value="FAD/NAD-bd_sf"/>
</dbReference>
<sequence>MANREHLTTEVLVVGGGTGATAAAIQAAQLGAQVLLVSEWPWLGGMLTAAGVTAPDGNELAAFQTGLWGAFLRELERRQPGGLHHGWVSFFTYEPAVGAAIFADWVAALPNLTWRWGHCPRAVLRSGHRITGVEFDPFSVDAHITIDGTELGDVLALGEVPHRWGWESQAQWQEPSAPKSLTDPNDPLAPAIEKYPVQSPTWVVVLQDYGDKAPSIPATVAGQDFEGAWAGYGPEQFLNYGRLPGARFMLNWPQNGNDYGVGLHRLIESDAARHDYWQEAKAHSQQFAHYIQAALGPRYGLAADMFPDLEGTPGGGAFALYPYYRESRRLVGLTTVSERDILPMAHGQVAPLPVDDSGVVDAIAIGNYPNDHHYPGFDMPLAPKAFRWGGRWTGTPFAIPYRALVPATVDGLLACDKNISVTHIANGATRLQPVVLNIGQAAGAAAALCVQHQVQPRGLSVSRLQQTLLTAQAPAMVVPHFDLLPFTPDWIEQQQHCLNNPETYGLSGFAYPLGQAPTLPISAGENVTGKQFQGRFKKEADGCWLVDATHTWGLVAISPNVAHQLTQIQNGSAISVVGIHNPGGHWILLSRLMEIS</sequence>
<evidence type="ECO:0000313" key="2">
    <source>
        <dbReference type="Proteomes" id="UP001196661"/>
    </source>
</evidence>